<keyword evidence="2" id="KW-1185">Reference proteome</keyword>
<gene>
    <name evidence="1" type="ORF">MILVUS5_LOCUS7612</name>
</gene>
<comment type="caution">
    <text evidence="1">The sequence shown here is derived from an EMBL/GenBank/DDBJ whole genome shotgun (WGS) entry which is preliminary data.</text>
</comment>
<reference evidence="1" key="1">
    <citation type="submission" date="2023-10" db="EMBL/GenBank/DDBJ databases">
        <authorList>
            <person name="Rodriguez Cubillos JULIANA M."/>
            <person name="De Vega J."/>
        </authorList>
    </citation>
    <scope>NUCLEOTIDE SEQUENCE</scope>
</reference>
<dbReference type="EMBL" id="CASHSV030000013">
    <property type="protein sequence ID" value="CAJ2637235.1"/>
    <property type="molecule type" value="Genomic_DNA"/>
</dbReference>
<organism evidence="1 2">
    <name type="scientific">Trifolium pratense</name>
    <name type="common">Red clover</name>
    <dbReference type="NCBI Taxonomy" id="57577"/>
    <lineage>
        <taxon>Eukaryota</taxon>
        <taxon>Viridiplantae</taxon>
        <taxon>Streptophyta</taxon>
        <taxon>Embryophyta</taxon>
        <taxon>Tracheophyta</taxon>
        <taxon>Spermatophyta</taxon>
        <taxon>Magnoliopsida</taxon>
        <taxon>eudicotyledons</taxon>
        <taxon>Gunneridae</taxon>
        <taxon>Pentapetalae</taxon>
        <taxon>rosids</taxon>
        <taxon>fabids</taxon>
        <taxon>Fabales</taxon>
        <taxon>Fabaceae</taxon>
        <taxon>Papilionoideae</taxon>
        <taxon>50 kb inversion clade</taxon>
        <taxon>NPAAA clade</taxon>
        <taxon>Hologalegina</taxon>
        <taxon>IRL clade</taxon>
        <taxon>Trifolieae</taxon>
        <taxon>Trifolium</taxon>
    </lineage>
</organism>
<accession>A0ACB0IZB5</accession>
<evidence type="ECO:0000313" key="2">
    <source>
        <dbReference type="Proteomes" id="UP001177021"/>
    </source>
</evidence>
<dbReference type="Proteomes" id="UP001177021">
    <property type="component" value="Unassembled WGS sequence"/>
</dbReference>
<protein>
    <submittedName>
        <fullName evidence="1">Uncharacterized protein</fullName>
    </submittedName>
</protein>
<name>A0ACB0IZB5_TRIPR</name>
<sequence length="144" mass="15877">MKLMVTNGRYFLVHDHSIGAKIATSMTMKNSQRKKKIHCHSSRSKEVTLAMLLDKDRSIKSGQRCCHCVWMDLRWGGISDIVGDITSISGGGNLRRRLLVLSEVVIGGGVGVVVVDSSADFNAKNHDAVFASVVACRHVRFHKK</sequence>
<proteinExistence type="predicted"/>
<evidence type="ECO:0000313" key="1">
    <source>
        <dbReference type="EMBL" id="CAJ2637235.1"/>
    </source>
</evidence>